<accession>A0A9N8HYI3</accession>
<keyword evidence="3" id="KW-1185">Reference proteome</keyword>
<organism evidence="2 3">
    <name type="scientific">Seminavis robusta</name>
    <dbReference type="NCBI Taxonomy" id="568900"/>
    <lineage>
        <taxon>Eukaryota</taxon>
        <taxon>Sar</taxon>
        <taxon>Stramenopiles</taxon>
        <taxon>Ochrophyta</taxon>
        <taxon>Bacillariophyta</taxon>
        <taxon>Bacillariophyceae</taxon>
        <taxon>Bacillariophycidae</taxon>
        <taxon>Naviculales</taxon>
        <taxon>Naviculaceae</taxon>
        <taxon>Seminavis</taxon>
    </lineage>
</organism>
<feature type="compositionally biased region" description="Basic residues" evidence="1">
    <location>
        <begin position="104"/>
        <end position="114"/>
    </location>
</feature>
<dbReference type="AlphaFoldDB" id="A0A9N8HYI3"/>
<sequence>MGNVNSHANSDAIVEAVRAESKGRGERTSRANRRRVDGSSNLTKEEIAEVMSKMSPEEILAALEKFARDDDAKMYMECWEAMKEHNTSGKALRRTRTEGDSSRRRQKGEKKTYRRCVTEDRTTQSACNAAA</sequence>
<proteinExistence type="predicted"/>
<gene>
    <name evidence="2" type="ORF">SEMRO_2510_G329820.1</name>
</gene>
<feature type="compositionally biased region" description="Basic and acidic residues" evidence="1">
    <location>
        <begin position="17"/>
        <end position="42"/>
    </location>
</feature>
<evidence type="ECO:0000313" key="2">
    <source>
        <dbReference type="EMBL" id="CAB9529465.1"/>
    </source>
</evidence>
<evidence type="ECO:0000256" key="1">
    <source>
        <dbReference type="SAM" id="MobiDB-lite"/>
    </source>
</evidence>
<name>A0A9N8HYI3_9STRA</name>
<dbReference type="Proteomes" id="UP001153069">
    <property type="component" value="Unassembled WGS sequence"/>
</dbReference>
<dbReference type="EMBL" id="CAICTM010002508">
    <property type="protein sequence ID" value="CAB9529465.1"/>
    <property type="molecule type" value="Genomic_DNA"/>
</dbReference>
<comment type="caution">
    <text evidence="2">The sequence shown here is derived from an EMBL/GenBank/DDBJ whole genome shotgun (WGS) entry which is preliminary data.</text>
</comment>
<feature type="region of interest" description="Disordered" evidence="1">
    <location>
        <begin position="1"/>
        <end position="42"/>
    </location>
</feature>
<evidence type="ECO:0000313" key="3">
    <source>
        <dbReference type="Proteomes" id="UP001153069"/>
    </source>
</evidence>
<feature type="region of interest" description="Disordered" evidence="1">
    <location>
        <begin position="84"/>
        <end position="131"/>
    </location>
</feature>
<reference evidence="2" key="1">
    <citation type="submission" date="2020-06" db="EMBL/GenBank/DDBJ databases">
        <authorList>
            <consortium name="Plant Systems Biology data submission"/>
        </authorList>
    </citation>
    <scope>NUCLEOTIDE SEQUENCE</scope>
    <source>
        <strain evidence="2">D6</strain>
    </source>
</reference>
<protein>
    <submittedName>
        <fullName evidence="2">Uncharacterized protein</fullName>
    </submittedName>
</protein>